<accession>A0A385PYS4</accession>
<gene>
    <name evidence="2" type="ORF">D4A81_03925</name>
</gene>
<evidence type="ECO:0000259" key="1">
    <source>
        <dbReference type="Pfam" id="PF01476"/>
    </source>
</evidence>
<dbReference type="AlphaFoldDB" id="A0A385PYS4"/>
<dbReference type="InterPro" id="IPR018392">
    <property type="entry name" value="LysM"/>
</dbReference>
<protein>
    <submittedName>
        <fullName evidence="2">LysM peptidoglycan-binding domain-containing protein</fullName>
    </submittedName>
</protein>
<dbReference type="OrthoDB" id="1716479at2"/>
<sequence>MFGGNMRKLFLTFIFALFLVSFLLGKVDTTRASMDRENIRYTSVKVKYGDSLDTISKEYNNTGMSHEEYIDSIMEMNRMDSNKVHPGCFILVSYKVER</sequence>
<proteinExistence type="predicted"/>
<keyword evidence="3" id="KW-1185">Reference proteome</keyword>
<dbReference type="EMBL" id="CP032364">
    <property type="protein sequence ID" value="AYA99152.1"/>
    <property type="molecule type" value="Genomic_DNA"/>
</dbReference>
<dbReference type="Proteomes" id="UP000265562">
    <property type="component" value="Chromosome"/>
</dbReference>
<evidence type="ECO:0000313" key="2">
    <source>
        <dbReference type="EMBL" id="AYA99152.1"/>
    </source>
</evidence>
<evidence type="ECO:0000313" key="3">
    <source>
        <dbReference type="Proteomes" id="UP000265562"/>
    </source>
</evidence>
<feature type="domain" description="LysM" evidence="1">
    <location>
        <begin position="45"/>
        <end position="87"/>
    </location>
</feature>
<dbReference type="InterPro" id="IPR036779">
    <property type="entry name" value="LysM_dom_sf"/>
</dbReference>
<dbReference type="Gene3D" id="3.10.350.10">
    <property type="entry name" value="LysM domain"/>
    <property type="match status" value="1"/>
</dbReference>
<dbReference type="Pfam" id="PF01476">
    <property type="entry name" value="LysM"/>
    <property type="match status" value="1"/>
</dbReference>
<dbReference type="KEGG" id="lua:D4A81_03925"/>
<reference evidence="2 3" key="1">
    <citation type="submission" date="2018-09" db="EMBL/GenBank/DDBJ databases">
        <title>Genome sequencing of Lachnoanaerobaculum umeaense DSM 23576.</title>
        <authorList>
            <person name="Kook J.-K."/>
            <person name="Park S.-N."/>
            <person name="Lim Y.K."/>
        </authorList>
    </citation>
    <scope>NUCLEOTIDE SEQUENCE [LARGE SCALE GENOMIC DNA]</scope>
    <source>
        <strain evidence="3">DSM 23576 \ CCUG 58757</strain>
    </source>
</reference>
<organism evidence="2 3">
    <name type="scientific">Lachnoanaerobaculum umeaense</name>
    <dbReference type="NCBI Taxonomy" id="617123"/>
    <lineage>
        <taxon>Bacteria</taxon>
        <taxon>Bacillati</taxon>
        <taxon>Bacillota</taxon>
        <taxon>Clostridia</taxon>
        <taxon>Lachnospirales</taxon>
        <taxon>Lachnospiraceae</taxon>
        <taxon>Lachnoanaerobaculum</taxon>
    </lineage>
</organism>
<dbReference type="SUPFAM" id="SSF54106">
    <property type="entry name" value="LysM domain"/>
    <property type="match status" value="1"/>
</dbReference>
<name>A0A385PYS4_9FIRM</name>